<gene>
    <name evidence="3" type="ORF">HINF_LOCUS18643</name>
</gene>
<dbReference type="InterPro" id="IPR001611">
    <property type="entry name" value="Leu-rich_rpt"/>
</dbReference>
<dbReference type="SMART" id="SM00365">
    <property type="entry name" value="LRR_SD22"/>
    <property type="match status" value="3"/>
</dbReference>
<protein>
    <submittedName>
        <fullName evidence="3">Leucine-rich_repeat domain-containing protein</fullName>
    </submittedName>
</protein>
<keyword evidence="2" id="KW-0677">Repeat</keyword>
<dbReference type="PANTHER" id="PTHR46652">
    <property type="entry name" value="LEUCINE-RICH REPEAT AND IQ DOMAIN-CONTAINING PROTEIN 1-RELATED"/>
    <property type="match status" value="1"/>
</dbReference>
<proteinExistence type="predicted"/>
<dbReference type="Gene3D" id="3.80.10.10">
    <property type="entry name" value="Ribonuclease Inhibitor"/>
    <property type="match status" value="1"/>
</dbReference>
<dbReference type="InterPro" id="IPR025875">
    <property type="entry name" value="Leu-rich_rpt_4"/>
</dbReference>
<dbReference type="PROSITE" id="PS51450">
    <property type="entry name" value="LRR"/>
    <property type="match status" value="4"/>
</dbReference>
<dbReference type="Pfam" id="PF12799">
    <property type="entry name" value="LRR_4"/>
    <property type="match status" value="2"/>
</dbReference>
<dbReference type="Proteomes" id="UP001642409">
    <property type="component" value="Unassembled WGS sequence"/>
</dbReference>
<sequence length="401" mass="46730">MQNTEDLSEYNTKMIALFQNTIKDNCLQISKNKELKSVSYIQSFNIRKLSFEICYYLIPKLSHQQIIELQIKECAVKTLEEFNLPNLELLSLINTQTQFYSLNLNNFTNLKELRINNNKLQFSSFLKQAGQKLIRLFLNDNQINSIQGIETLVNLEEVDLSNNRCCDISPICKNVKITKLILCKNSIKDLFALKELVNLRELDISKNKVESLSPLQNITNLTLLQIQENKIVDLTPLNSLINLKVLKISNNTIADVNSIRGLINIQGSLDMSYNNLIDLSSIFKQQVQQSMIIKSKLFLLQVSFLYQLVWNQKIIVQYNAQFIRLDFQKVIYGKLLHNINTMCTNRQLFILIDIFHFKILKCKETYIDDKISKFWSIIEFHPQIQSIALQLQLFMIMSNLQ</sequence>
<dbReference type="SUPFAM" id="SSF52058">
    <property type="entry name" value="L domain-like"/>
    <property type="match status" value="1"/>
</dbReference>
<dbReference type="PANTHER" id="PTHR46652:SF3">
    <property type="entry name" value="LEUCINE-RICH REPEAT-CONTAINING PROTEIN 9"/>
    <property type="match status" value="1"/>
</dbReference>
<keyword evidence="4" id="KW-1185">Reference proteome</keyword>
<dbReference type="EMBL" id="CAXDID020000048">
    <property type="protein sequence ID" value="CAL6003940.1"/>
    <property type="molecule type" value="Genomic_DNA"/>
</dbReference>
<keyword evidence="1" id="KW-0433">Leucine-rich repeat</keyword>
<dbReference type="InterPro" id="IPR050836">
    <property type="entry name" value="SDS22/Internalin_LRR"/>
</dbReference>
<reference evidence="3 4" key="1">
    <citation type="submission" date="2024-07" db="EMBL/GenBank/DDBJ databases">
        <authorList>
            <person name="Akdeniz Z."/>
        </authorList>
    </citation>
    <scope>NUCLEOTIDE SEQUENCE [LARGE SCALE GENOMIC DNA]</scope>
</reference>
<evidence type="ECO:0000256" key="2">
    <source>
        <dbReference type="ARBA" id="ARBA00022737"/>
    </source>
</evidence>
<evidence type="ECO:0000256" key="1">
    <source>
        <dbReference type="ARBA" id="ARBA00022614"/>
    </source>
</evidence>
<organism evidence="3 4">
    <name type="scientific">Hexamita inflata</name>
    <dbReference type="NCBI Taxonomy" id="28002"/>
    <lineage>
        <taxon>Eukaryota</taxon>
        <taxon>Metamonada</taxon>
        <taxon>Diplomonadida</taxon>
        <taxon>Hexamitidae</taxon>
        <taxon>Hexamitinae</taxon>
        <taxon>Hexamita</taxon>
    </lineage>
</organism>
<accession>A0ABP1HWS1</accession>
<evidence type="ECO:0000313" key="3">
    <source>
        <dbReference type="EMBL" id="CAL6003940.1"/>
    </source>
</evidence>
<evidence type="ECO:0000313" key="4">
    <source>
        <dbReference type="Proteomes" id="UP001642409"/>
    </source>
</evidence>
<name>A0ABP1HWS1_9EUKA</name>
<dbReference type="InterPro" id="IPR032675">
    <property type="entry name" value="LRR_dom_sf"/>
</dbReference>
<comment type="caution">
    <text evidence="3">The sequence shown here is derived from an EMBL/GenBank/DDBJ whole genome shotgun (WGS) entry which is preliminary data.</text>
</comment>